<comment type="caution">
    <text evidence="1">The sequence shown here is derived from an EMBL/GenBank/DDBJ whole genome shotgun (WGS) entry which is preliminary data.</text>
</comment>
<evidence type="ECO:0000313" key="2">
    <source>
        <dbReference type="Proteomes" id="UP001066276"/>
    </source>
</evidence>
<reference evidence="1" key="1">
    <citation type="journal article" date="2022" name="bioRxiv">
        <title>Sequencing and chromosome-scale assembly of the giantPleurodeles waltlgenome.</title>
        <authorList>
            <person name="Brown T."/>
            <person name="Elewa A."/>
            <person name="Iarovenko S."/>
            <person name="Subramanian E."/>
            <person name="Araus A.J."/>
            <person name="Petzold A."/>
            <person name="Susuki M."/>
            <person name="Suzuki K.-i.T."/>
            <person name="Hayashi T."/>
            <person name="Toyoda A."/>
            <person name="Oliveira C."/>
            <person name="Osipova E."/>
            <person name="Leigh N.D."/>
            <person name="Simon A."/>
            <person name="Yun M.H."/>
        </authorList>
    </citation>
    <scope>NUCLEOTIDE SEQUENCE</scope>
    <source>
        <strain evidence="1">20211129_DDA</strain>
        <tissue evidence="1">Liver</tissue>
    </source>
</reference>
<proteinExistence type="predicted"/>
<keyword evidence="2" id="KW-1185">Reference proteome</keyword>
<evidence type="ECO:0008006" key="3">
    <source>
        <dbReference type="Google" id="ProtNLM"/>
    </source>
</evidence>
<dbReference type="Proteomes" id="UP001066276">
    <property type="component" value="Chromosome 9"/>
</dbReference>
<dbReference type="EMBL" id="JANPWB010000013">
    <property type="protein sequence ID" value="KAJ1106760.1"/>
    <property type="molecule type" value="Genomic_DNA"/>
</dbReference>
<name>A0AAV7N297_PLEWA</name>
<organism evidence="1 2">
    <name type="scientific">Pleurodeles waltl</name>
    <name type="common">Iberian ribbed newt</name>
    <dbReference type="NCBI Taxonomy" id="8319"/>
    <lineage>
        <taxon>Eukaryota</taxon>
        <taxon>Metazoa</taxon>
        <taxon>Chordata</taxon>
        <taxon>Craniata</taxon>
        <taxon>Vertebrata</taxon>
        <taxon>Euteleostomi</taxon>
        <taxon>Amphibia</taxon>
        <taxon>Batrachia</taxon>
        <taxon>Caudata</taxon>
        <taxon>Salamandroidea</taxon>
        <taxon>Salamandridae</taxon>
        <taxon>Pleurodelinae</taxon>
        <taxon>Pleurodeles</taxon>
    </lineage>
</organism>
<feature type="non-terminal residue" evidence="1">
    <location>
        <position position="103"/>
    </location>
</feature>
<accession>A0AAV7N297</accession>
<protein>
    <recommendedName>
        <fullName evidence="3">Reverse transcriptase</fullName>
    </recommendedName>
</protein>
<evidence type="ECO:0000313" key="1">
    <source>
        <dbReference type="EMBL" id="KAJ1106760.1"/>
    </source>
</evidence>
<gene>
    <name evidence="1" type="ORF">NDU88_004160</name>
</gene>
<dbReference type="AlphaFoldDB" id="A0AAV7N297"/>
<sequence length="103" mass="11074">RAASMIKMVRSPSGAEAHTSDQIAEAFAEFYRGLYGAEDPGKASPGAFLEGIAITSLTEREATSLDQPIRAEEVISAISRLQVRKSPGPDGFSALFFTRPSVW</sequence>
<feature type="non-terminal residue" evidence="1">
    <location>
        <position position="1"/>
    </location>
</feature>